<dbReference type="OrthoDB" id="277011at2759"/>
<name>A0A8T2P5F9_9TELE</name>
<feature type="region of interest" description="Disordered" evidence="1">
    <location>
        <begin position="1"/>
        <end position="44"/>
    </location>
</feature>
<sequence>MYPLQSVSDHDTPHADLSLFQPRQGHQLQPPLSDVSQSNSSLKKQRSRGIFSTFFCCFQNYNVEPPSTNNNTTSSLPPPVEENGTLPKVRSSCALADTAARLQALESDLSLRPFALRAQR</sequence>
<organism evidence="2 3">
    <name type="scientific">Albula glossodonta</name>
    <name type="common">roundjaw bonefish</name>
    <dbReference type="NCBI Taxonomy" id="121402"/>
    <lineage>
        <taxon>Eukaryota</taxon>
        <taxon>Metazoa</taxon>
        <taxon>Chordata</taxon>
        <taxon>Craniata</taxon>
        <taxon>Vertebrata</taxon>
        <taxon>Euteleostomi</taxon>
        <taxon>Actinopterygii</taxon>
        <taxon>Neopterygii</taxon>
        <taxon>Teleostei</taxon>
        <taxon>Albuliformes</taxon>
        <taxon>Albulidae</taxon>
        <taxon>Albula</taxon>
    </lineage>
</organism>
<dbReference type="Proteomes" id="UP000824540">
    <property type="component" value="Unassembled WGS sequence"/>
</dbReference>
<feature type="compositionally biased region" description="Polar residues" evidence="1">
    <location>
        <begin position="66"/>
        <end position="75"/>
    </location>
</feature>
<feature type="region of interest" description="Disordered" evidence="1">
    <location>
        <begin position="66"/>
        <end position="85"/>
    </location>
</feature>
<gene>
    <name evidence="2" type="ORF">JZ751_003779</name>
</gene>
<protein>
    <submittedName>
        <fullName evidence="2">Uncharacterized protein</fullName>
    </submittedName>
</protein>
<dbReference type="AlphaFoldDB" id="A0A8T2P5F9"/>
<comment type="caution">
    <text evidence="2">The sequence shown here is derived from an EMBL/GenBank/DDBJ whole genome shotgun (WGS) entry which is preliminary data.</text>
</comment>
<reference evidence="2" key="1">
    <citation type="thesis" date="2021" institute="BYU ScholarsArchive" country="Provo, UT, USA">
        <title>Applications of and Algorithms for Genome Assembly and Genomic Analyses with an Emphasis on Marine Teleosts.</title>
        <authorList>
            <person name="Pickett B.D."/>
        </authorList>
    </citation>
    <scope>NUCLEOTIDE SEQUENCE</scope>
    <source>
        <strain evidence="2">HI-2016</strain>
    </source>
</reference>
<keyword evidence="3" id="KW-1185">Reference proteome</keyword>
<evidence type="ECO:0000256" key="1">
    <source>
        <dbReference type="SAM" id="MobiDB-lite"/>
    </source>
</evidence>
<proteinExistence type="predicted"/>
<evidence type="ECO:0000313" key="2">
    <source>
        <dbReference type="EMBL" id="KAG9347764.1"/>
    </source>
</evidence>
<accession>A0A8T2P5F9</accession>
<dbReference type="EMBL" id="JAFBMS010000012">
    <property type="protein sequence ID" value="KAG9347764.1"/>
    <property type="molecule type" value="Genomic_DNA"/>
</dbReference>
<evidence type="ECO:0000313" key="3">
    <source>
        <dbReference type="Proteomes" id="UP000824540"/>
    </source>
</evidence>